<feature type="domain" description="AMP-binding enzyme C-terminal" evidence="4">
    <location>
        <begin position="322"/>
        <end position="393"/>
    </location>
</feature>
<evidence type="ECO:0000256" key="1">
    <source>
        <dbReference type="ARBA" id="ARBA00006432"/>
    </source>
</evidence>
<dbReference type="OrthoDB" id="495728at2"/>
<dbReference type="InterPro" id="IPR000873">
    <property type="entry name" value="AMP-dep_synth/lig_dom"/>
</dbReference>
<dbReference type="PANTHER" id="PTHR43201">
    <property type="entry name" value="ACYL-COA SYNTHETASE"/>
    <property type="match status" value="1"/>
</dbReference>
<accession>A0A1G5QSD2</accession>
<evidence type="ECO:0000313" key="6">
    <source>
        <dbReference type="Proteomes" id="UP000198767"/>
    </source>
</evidence>
<organism evidence="5 6">
    <name type="scientific">Epibacterium ulvae</name>
    <dbReference type="NCBI Taxonomy" id="1156985"/>
    <lineage>
        <taxon>Bacteria</taxon>
        <taxon>Pseudomonadati</taxon>
        <taxon>Pseudomonadota</taxon>
        <taxon>Alphaproteobacteria</taxon>
        <taxon>Rhodobacterales</taxon>
        <taxon>Roseobacteraceae</taxon>
        <taxon>Epibacterium</taxon>
    </lineage>
</organism>
<proteinExistence type="inferred from homology"/>
<dbReference type="RefSeq" id="WP_090218724.1">
    <property type="nucleotide sequence ID" value="NZ_FMWG01000005.1"/>
</dbReference>
<dbReference type="GO" id="GO:0006631">
    <property type="term" value="P:fatty acid metabolic process"/>
    <property type="evidence" value="ECO:0007669"/>
    <property type="project" value="TreeGrafter"/>
</dbReference>
<dbReference type="SUPFAM" id="SSF56801">
    <property type="entry name" value="Acetyl-CoA synthetase-like"/>
    <property type="match status" value="1"/>
</dbReference>
<feature type="domain" description="AMP-dependent synthetase/ligase" evidence="3">
    <location>
        <begin position="98"/>
        <end position="266"/>
    </location>
</feature>
<evidence type="ECO:0000259" key="4">
    <source>
        <dbReference type="Pfam" id="PF13193"/>
    </source>
</evidence>
<dbReference type="InterPro" id="IPR045851">
    <property type="entry name" value="AMP-bd_C_sf"/>
</dbReference>
<gene>
    <name evidence="5" type="ORF">SAMN04488118_105313</name>
</gene>
<evidence type="ECO:0000313" key="5">
    <source>
        <dbReference type="EMBL" id="SCZ64763.1"/>
    </source>
</evidence>
<dbReference type="EMBL" id="FMWG01000005">
    <property type="protein sequence ID" value="SCZ64763.1"/>
    <property type="molecule type" value="Genomic_DNA"/>
</dbReference>
<reference evidence="5 6" key="1">
    <citation type="submission" date="2016-10" db="EMBL/GenBank/DDBJ databases">
        <authorList>
            <person name="de Groot N.N."/>
        </authorList>
    </citation>
    <scope>NUCLEOTIDE SEQUENCE [LARGE SCALE GENOMIC DNA]</scope>
    <source>
        <strain evidence="5 6">U95</strain>
    </source>
</reference>
<name>A0A1G5QSD2_9RHOB</name>
<sequence>MFVLNDTPVDPKALHSRLDRTLNNCAAHRYAIHMNNTGTILSTLLYLRDKGAGVFPIHPDIPAETARMMAQTAGCDMLLAEGLKQVDIAQPTAAQPGVLVQMSSGTTGAAKVITRRWDDIATEVAHYADFFTKSAQMTPVIACPITHSYGLIPGVFVAQHRGHTPIVIDGVNPKYILRRLRETQNPVLYTSPAMLHTLARLLPRGQVLNAAVTSGTVLPDAWFDLIRGRTTHFFQQYGCSEAGCIAINQDLRNPYAVGHPLPHLNVTAGPPEAPAAVMVSKDDRTIDTGDLGSFDETGMLVFAARADDMINVAGMSVYPQDIEKAVMAVPGVLDAVAFRIDDVLSGSRAGLVYAGHSVTEDEVRKTCQANLASFQQPAFIKHLSALPREANGKISRRAVAAQYAPSDDLVPA</sequence>
<dbReference type="Pfam" id="PF13193">
    <property type="entry name" value="AMP-binding_C"/>
    <property type="match status" value="1"/>
</dbReference>
<dbReference type="PANTHER" id="PTHR43201:SF5">
    <property type="entry name" value="MEDIUM-CHAIN ACYL-COA LIGASE ACSF2, MITOCHONDRIAL"/>
    <property type="match status" value="1"/>
</dbReference>
<evidence type="ECO:0000256" key="2">
    <source>
        <dbReference type="ARBA" id="ARBA00022598"/>
    </source>
</evidence>
<evidence type="ECO:0000259" key="3">
    <source>
        <dbReference type="Pfam" id="PF00501"/>
    </source>
</evidence>
<dbReference type="InterPro" id="IPR025110">
    <property type="entry name" value="AMP-bd_C"/>
</dbReference>
<dbReference type="Gene3D" id="3.40.50.12780">
    <property type="entry name" value="N-terminal domain of ligase-like"/>
    <property type="match status" value="1"/>
</dbReference>
<dbReference type="STRING" id="1156985.SAMN04488118_105313"/>
<dbReference type="Proteomes" id="UP000198767">
    <property type="component" value="Unassembled WGS sequence"/>
</dbReference>
<dbReference type="Gene3D" id="3.30.300.30">
    <property type="match status" value="1"/>
</dbReference>
<dbReference type="AlphaFoldDB" id="A0A1G5QSD2"/>
<dbReference type="GO" id="GO:0031956">
    <property type="term" value="F:medium-chain fatty acid-CoA ligase activity"/>
    <property type="evidence" value="ECO:0007669"/>
    <property type="project" value="TreeGrafter"/>
</dbReference>
<keyword evidence="6" id="KW-1185">Reference proteome</keyword>
<comment type="similarity">
    <text evidence="1">Belongs to the ATP-dependent AMP-binding enzyme family.</text>
</comment>
<keyword evidence="2" id="KW-0436">Ligase</keyword>
<dbReference type="InterPro" id="IPR042099">
    <property type="entry name" value="ANL_N_sf"/>
</dbReference>
<dbReference type="Pfam" id="PF00501">
    <property type="entry name" value="AMP-binding"/>
    <property type="match status" value="1"/>
</dbReference>
<protein>
    <submittedName>
        <fullName evidence="5">Fatty-acyl-CoA synthase</fullName>
    </submittedName>
</protein>